<evidence type="ECO:0000259" key="1">
    <source>
        <dbReference type="PROSITE" id="PS50206"/>
    </source>
</evidence>
<reference evidence="2" key="1">
    <citation type="journal article" date="2014" name="Int. J. Syst. Evol. Microbiol.">
        <title>Complete genome sequence of Corynebacterium casei LMG S-19264T (=DSM 44701T), isolated from a smear-ripened cheese.</title>
        <authorList>
            <consortium name="US DOE Joint Genome Institute (JGI-PGF)"/>
            <person name="Walter F."/>
            <person name="Albersmeier A."/>
            <person name="Kalinowski J."/>
            <person name="Ruckert C."/>
        </authorList>
    </citation>
    <scope>NUCLEOTIDE SEQUENCE</scope>
    <source>
        <strain evidence="2">CGMCC 1.15448</strain>
    </source>
</reference>
<dbReference type="AlphaFoldDB" id="A0A8J2XTX2"/>
<gene>
    <name evidence="2" type="ORF">GCM10011511_32310</name>
</gene>
<evidence type="ECO:0000313" key="3">
    <source>
        <dbReference type="Proteomes" id="UP000607559"/>
    </source>
</evidence>
<dbReference type="Proteomes" id="UP000607559">
    <property type="component" value="Unassembled WGS sequence"/>
</dbReference>
<organism evidence="2 3">
    <name type="scientific">Puia dinghuensis</name>
    <dbReference type="NCBI Taxonomy" id="1792502"/>
    <lineage>
        <taxon>Bacteria</taxon>
        <taxon>Pseudomonadati</taxon>
        <taxon>Bacteroidota</taxon>
        <taxon>Chitinophagia</taxon>
        <taxon>Chitinophagales</taxon>
        <taxon>Chitinophagaceae</taxon>
        <taxon>Puia</taxon>
    </lineage>
</organism>
<protein>
    <recommendedName>
        <fullName evidence="1">Rhodanese domain-containing protein</fullName>
    </recommendedName>
</protein>
<keyword evidence="3" id="KW-1185">Reference proteome</keyword>
<feature type="domain" description="Rhodanese" evidence="1">
    <location>
        <begin position="18"/>
        <end position="96"/>
    </location>
</feature>
<name>A0A8J2XTX2_9BACT</name>
<proteinExistence type="predicted"/>
<dbReference type="InterPro" id="IPR036873">
    <property type="entry name" value="Rhodanese-like_dom_sf"/>
</dbReference>
<dbReference type="PANTHER" id="PTHR43031:SF18">
    <property type="entry name" value="RHODANESE-RELATED SULFURTRANSFERASES"/>
    <property type="match status" value="1"/>
</dbReference>
<dbReference type="EMBL" id="BMJC01000003">
    <property type="protein sequence ID" value="GGB06418.1"/>
    <property type="molecule type" value="Genomic_DNA"/>
</dbReference>
<sequence length="103" mass="11293">MGWLSDIFGGGSGIKQAMQEGAVIIDLRTAYEFDQGHIPRSLNIPVDRIKANLDRIRGFNKPVILCCATGSHCWEAADILRDAGISRVINGGAWQSVLQKARR</sequence>
<evidence type="ECO:0000313" key="2">
    <source>
        <dbReference type="EMBL" id="GGB06418.1"/>
    </source>
</evidence>
<dbReference type="Pfam" id="PF00581">
    <property type="entry name" value="Rhodanese"/>
    <property type="match status" value="1"/>
</dbReference>
<accession>A0A8J2XTX2</accession>
<dbReference type="RefSeq" id="WP_188933457.1">
    <property type="nucleotide sequence ID" value="NZ_BMJC01000003.1"/>
</dbReference>
<reference evidence="2" key="2">
    <citation type="submission" date="2020-09" db="EMBL/GenBank/DDBJ databases">
        <authorList>
            <person name="Sun Q."/>
            <person name="Zhou Y."/>
        </authorList>
    </citation>
    <scope>NUCLEOTIDE SEQUENCE</scope>
    <source>
        <strain evidence="2">CGMCC 1.15448</strain>
    </source>
</reference>
<dbReference type="PANTHER" id="PTHR43031">
    <property type="entry name" value="FAD-DEPENDENT OXIDOREDUCTASE"/>
    <property type="match status" value="1"/>
</dbReference>
<dbReference type="CDD" id="cd00158">
    <property type="entry name" value="RHOD"/>
    <property type="match status" value="1"/>
</dbReference>
<dbReference type="SMART" id="SM00450">
    <property type="entry name" value="RHOD"/>
    <property type="match status" value="1"/>
</dbReference>
<comment type="caution">
    <text evidence="2">The sequence shown here is derived from an EMBL/GenBank/DDBJ whole genome shotgun (WGS) entry which is preliminary data.</text>
</comment>
<dbReference type="SUPFAM" id="SSF52821">
    <property type="entry name" value="Rhodanese/Cell cycle control phosphatase"/>
    <property type="match status" value="1"/>
</dbReference>
<dbReference type="PROSITE" id="PS50206">
    <property type="entry name" value="RHODANESE_3"/>
    <property type="match status" value="1"/>
</dbReference>
<dbReference type="InterPro" id="IPR050229">
    <property type="entry name" value="GlpE_sulfurtransferase"/>
</dbReference>
<dbReference type="InterPro" id="IPR001763">
    <property type="entry name" value="Rhodanese-like_dom"/>
</dbReference>
<dbReference type="Gene3D" id="3.40.250.10">
    <property type="entry name" value="Rhodanese-like domain"/>
    <property type="match status" value="1"/>
</dbReference>